<proteinExistence type="predicted"/>
<organism evidence="1">
    <name type="scientific">Mesocestoides corti</name>
    <name type="common">Flatworm</name>
    <dbReference type="NCBI Taxonomy" id="53468"/>
    <lineage>
        <taxon>Eukaryota</taxon>
        <taxon>Metazoa</taxon>
        <taxon>Spiralia</taxon>
        <taxon>Lophotrochozoa</taxon>
        <taxon>Platyhelminthes</taxon>
        <taxon>Cestoda</taxon>
        <taxon>Eucestoda</taxon>
        <taxon>Cyclophyllidea</taxon>
        <taxon>Mesocestoididae</taxon>
        <taxon>Mesocestoides</taxon>
    </lineage>
</organism>
<sequence length="131" mass="14399">MFSANDPLVDVLTFPTVVSSSIVSFRENGGSSSCNPIPRKGDRSNEAFKANPQYHDAAQKMCLHCTLAGHLAPHLQEPNHLFVGIRKHTATYQHTQTRNVVLQNKPQIGCLVWVSEEAVASFGFPIVIKSN</sequence>
<reference evidence="1" key="1">
    <citation type="submission" date="2019-11" db="UniProtKB">
        <authorList>
            <consortium name="WormBaseParasite"/>
        </authorList>
    </citation>
    <scope>IDENTIFICATION</scope>
</reference>
<dbReference type="AlphaFoldDB" id="A0A5K3FW33"/>
<dbReference type="WBParaSite" id="MCU_012143-RA">
    <property type="protein sequence ID" value="MCU_012143-RA"/>
    <property type="gene ID" value="MCU_012143"/>
</dbReference>
<protein>
    <submittedName>
        <fullName evidence="1">Amidase domain-containing protein</fullName>
    </submittedName>
</protein>
<accession>A0A5K3FW33</accession>
<evidence type="ECO:0000313" key="1">
    <source>
        <dbReference type="WBParaSite" id="MCU_012143-RA"/>
    </source>
</evidence>
<name>A0A5K3FW33_MESCO</name>